<dbReference type="EMBL" id="JACHIW010000002">
    <property type="protein sequence ID" value="MBB5159515.1"/>
    <property type="molecule type" value="Genomic_DNA"/>
</dbReference>
<name>A0A840QK14_9PSEU</name>
<dbReference type="Gene3D" id="3.10.129.10">
    <property type="entry name" value="Hotdog Thioesterase"/>
    <property type="match status" value="1"/>
</dbReference>
<dbReference type="InterPro" id="IPR024091">
    <property type="entry name" value="LnmK-like_bifun_acyl/decarbox"/>
</dbReference>
<organism evidence="2 3">
    <name type="scientific">Saccharopolyspora phatthalungensis</name>
    <dbReference type="NCBI Taxonomy" id="664693"/>
    <lineage>
        <taxon>Bacteria</taxon>
        <taxon>Bacillati</taxon>
        <taxon>Actinomycetota</taxon>
        <taxon>Actinomycetes</taxon>
        <taxon>Pseudonocardiales</taxon>
        <taxon>Pseudonocardiaceae</taxon>
        <taxon>Saccharopolyspora</taxon>
    </lineage>
</organism>
<evidence type="ECO:0000259" key="1">
    <source>
        <dbReference type="Pfam" id="PF18238"/>
    </source>
</evidence>
<comment type="caution">
    <text evidence="2">The sequence shown here is derived from an EMBL/GenBank/DDBJ whole genome shotgun (WGS) entry which is preliminary data.</text>
</comment>
<keyword evidence="3" id="KW-1185">Reference proteome</keyword>
<gene>
    <name evidence="2" type="ORF">BJ970_007114</name>
</gene>
<dbReference type="InterPro" id="IPR040718">
    <property type="entry name" value="LnmK_N_HDF"/>
</dbReference>
<proteinExistence type="predicted"/>
<dbReference type="Proteomes" id="UP000584374">
    <property type="component" value="Unassembled WGS sequence"/>
</dbReference>
<dbReference type="Pfam" id="PF18238">
    <property type="entry name" value="LnmK_N_HDF"/>
    <property type="match status" value="1"/>
</dbReference>
<dbReference type="RefSeq" id="WP_184731960.1">
    <property type="nucleotide sequence ID" value="NZ_JACHIW010000002.1"/>
</dbReference>
<reference evidence="2 3" key="1">
    <citation type="submission" date="2020-08" db="EMBL/GenBank/DDBJ databases">
        <title>Sequencing the genomes of 1000 actinobacteria strains.</title>
        <authorList>
            <person name="Klenk H.-P."/>
        </authorList>
    </citation>
    <scope>NUCLEOTIDE SEQUENCE [LARGE SCALE GENOMIC DNA]</scope>
    <source>
        <strain evidence="2 3">DSM 45584</strain>
    </source>
</reference>
<protein>
    <submittedName>
        <fullName evidence="2">Putative biosynthetic protein (TIGR04098 family)</fullName>
    </submittedName>
</protein>
<feature type="domain" description="LnmK N-terminal" evidence="1">
    <location>
        <begin position="28"/>
        <end position="209"/>
    </location>
</feature>
<sequence>MSIALSRQSSPPLLVPNLRRVDSTTVARTELVQPSMCGQTSLLCGRIGDWTWDAVSALCGIQVLNARNQSGAPTYLSFYYYHIRGSSEFHLRTPGFGDLLHVTSSVFSLGSESVLTLHRIARTPVGHDPDPTLTETSVDPEEFYSSRNPDCLYVETFNRWITRSDGGGNTNLLRSSPVDFRHAHLPTLPRKYSPRPTCHMARSQHTFLPDRSDEYRPFGEPLRLKYPVDVSRDLNGVGLLYFATYFAIVDWSLLQFWRALGRTDAAFLNRVVLDQKLCFLGNADLNTVIAVDVQGFTRASDPTEQCADVVLLDADTSRALAVCTLRFADAGGVP</sequence>
<dbReference type="NCBIfam" id="TIGR04098">
    <property type="entry name" value="LnmK_bifunc"/>
    <property type="match status" value="1"/>
</dbReference>
<evidence type="ECO:0000313" key="3">
    <source>
        <dbReference type="Proteomes" id="UP000584374"/>
    </source>
</evidence>
<dbReference type="AlphaFoldDB" id="A0A840QK14"/>
<evidence type="ECO:0000313" key="2">
    <source>
        <dbReference type="EMBL" id="MBB5159515.1"/>
    </source>
</evidence>
<accession>A0A840QK14</accession>